<feature type="repeat" description="ANK" evidence="1">
    <location>
        <begin position="39"/>
        <end position="71"/>
    </location>
</feature>
<proteinExistence type="predicted"/>
<dbReference type="Gene3D" id="1.25.40.20">
    <property type="entry name" value="Ankyrin repeat-containing domain"/>
    <property type="match status" value="1"/>
</dbReference>
<dbReference type="PROSITE" id="PS50297">
    <property type="entry name" value="ANK_REP_REGION"/>
    <property type="match status" value="1"/>
</dbReference>
<protein>
    <recommendedName>
        <fullName evidence="4">Ankyrin</fullName>
    </recommendedName>
</protein>
<evidence type="ECO:0000313" key="3">
    <source>
        <dbReference type="Proteomes" id="UP001320148"/>
    </source>
</evidence>
<dbReference type="RefSeq" id="WP_236891736.1">
    <property type="nucleotide sequence ID" value="NZ_AP024488.1"/>
</dbReference>
<keyword evidence="1" id="KW-0040">ANK repeat</keyword>
<name>A0ABM7PEJ9_9BACT</name>
<sequence>MTKKEILPYDRMMTGILQGDEEKILAAIKGGADVNQPFHGHAPITFSVQSGKVAIFDLLLEEGAELSPLSARAIWVNARRKGNNEFIARIKDRGVRIGFAARLAFWLIRIKDRFLPAR</sequence>
<dbReference type="InterPro" id="IPR002110">
    <property type="entry name" value="Ankyrin_rpt"/>
</dbReference>
<dbReference type="Proteomes" id="UP001320148">
    <property type="component" value="Chromosome"/>
</dbReference>
<evidence type="ECO:0008006" key="4">
    <source>
        <dbReference type="Google" id="ProtNLM"/>
    </source>
</evidence>
<keyword evidence="3" id="KW-1185">Reference proteome</keyword>
<organism evidence="2 3">
    <name type="scientific">Desulfoluna limicola</name>
    <dbReference type="NCBI Taxonomy" id="2810562"/>
    <lineage>
        <taxon>Bacteria</taxon>
        <taxon>Pseudomonadati</taxon>
        <taxon>Thermodesulfobacteriota</taxon>
        <taxon>Desulfobacteria</taxon>
        <taxon>Desulfobacterales</taxon>
        <taxon>Desulfolunaceae</taxon>
        <taxon>Desulfoluna</taxon>
    </lineage>
</organism>
<reference evidence="2 3" key="1">
    <citation type="submission" date="2021-02" db="EMBL/GenBank/DDBJ databases">
        <title>Complete genome of Desulfoluna sp. strain ASN36.</title>
        <authorList>
            <person name="Takahashi A."/>
            <person name="Kojima H."/>
            <person name="Fukui M."/>
        </authorList>
    </citation>
    <scope>NUCLEOTIDE SEQUENCE [LARGE SCALE GENOMIC DNA]</scope>
    <source>
        <strain evidence="2 3">ASN36</strain>
    </source>
</reference>
<accession>A0ABM7PEJ9</accession>
<dbReference type="SUPFAM" id="SSF48403">
    <property type="entry name" value="Ankyrin repeat"/>
    <property type="match status" value="1"/>
</dbReference>
<gene>
    <name evidence="2" type="ORF">DSLASN_11230</name>
</gene>
<evidence type="ECO:0000256" key="1">
    <source>
        <dbReference type="PROSITE-ProRule" id="PRU00023"/>
    </source>
</evidence>
<evidence type="ECO:0000313" key="2">
    <source>
        <dbReference type="EMBL" id="BCS95491.1"/>
    </source>
</evidence>
<dbReference type="PROSITE" id="PS50088">
    <property type="entry name" value="ANK_REPEAT"/>
    <property type="match status" value="1"/>
</dbReference>
<dbReference type="EMBL" id="AP024488">
    <property type="protein sequence ID" value="BCS95491.1"/>
    <property type="molecule type" value="Genomic_DNA"/>
</dbReference>
<dbReference type="InterPro" id="IPR036770">
    <property type="entry name" value="Ankyrin_rpt-contain_sf"/>
</dbReference>